<feature type="compositionally biased region" description="Polar residues" evidence="1">
    <location>
        <begin position="61"/>
        <end position="70"/>
    </location>
</feature>
<dbReference type="PANTHER" id="PTHR37783:SF1">
    <property type="entry name" value="MEMBRANE PROTEIN, PUTATIVE (AFU_ORTHOLOGUE AFUA_1G04315)-RELATED"/>
    <property type="match status" value="1"/>
</dbReference>
<dbReference type="VEuPathDB" id="FungiDB:YALI0_D16423g"/>
<dbReference type="InterPro" id="IPR019595">
    <property type="entry name" value="DUF2470"/>
</dbReference>
<feature type="compositionally biased region" description="Low complexity" evidence="1">
    <location>
        <begin position="71"/>
        <end position="93"/>
    </location>
</feature>
<dbReference type="EMBL" id="CP017556">
    <property type="protein sequence ID" value="AOW04145.1"/>
    <property type="molecule type" value="Genomic_DNA"/>
</dbReference>
<dbReference type="OrthoDB" id="5553410at2759"/>
<protein>
    <recommendedName>
        <fullName evidence="2">DUF2470 domain-containing protein</fullName>
    </recommendedName>
</protein>
<dbReference type="EMBL" id="KZ859100">
    <property type="protein sequence ID" value="RDW23230.1"/>
    <property type="molecule type" value="Genomic_DNA"/>
</dbReference>
<reference evidence="4 6" key="2">
    <citation type="submission" date="2018-07" db="EMBL/GenBank/DDBJ databases">
        <title>Draft Genome Assemblies for Five Robust Yarrowia lipolytica Strains Exhibiting High Lipid Production and Pentose Sugar Utilization and Sugar Alcohol Secretion from Undetoxified Lignocellulosic Biomass Hydrolysates.</title>
        <authorList>
            <consortium name="DOE Joint Genome Institute"/>
            <person name="Walker C."/>
            <person name="Ryu S."/>
            <person name="Na H."/>
            <person name="Zane M."/>
            <person name="LaButti K."/>
            <person name="Lipzen A."/>
            <person name="Haridas S."/>
            <person name="Barry K."/>
            <person name="Grigoriev I.V."/>
            <person name="Quarterman J."/>
            <person name="Slininger P."/>
            <person name="Dien B."/>
            <person name="Trinh C.T."/>
        </authorList>
    </citation>
    <scope>NUCLEOTIDE SEQUENCE [LARGE SCALE GENOMIC DNA]</scope>
    <source>
        <strain evidence="4 6">YB392</strain>
    </source>
</reference>
<name>A0A1D8NET2_YARLL</name>
<dbReference type="RefSeq" id="XP_502900.1">
    <property type="nucleotide sequence ID" value="XM_502900.1"/>
</dbReference>
<dbReference type="InterPro" id="IPR037119">
    <property type="entry name" value="Haem_oxidase_HugZ-like_sf"/>
</dbReference>
<evidence type="ECO:0000259" key="2">
    <source>
        <dbReference type="Pfam" id="PF10615"/>
    </source>
</evidence>
<feature type="compositionally biased region" description="Basic and acidic residues" evidence="1">
    <location>
        <begin position="29"/>
        <end position="60"/>
    </location>
</feature>
<evidence type="ECO:0000313" key="3">
    <source>
        <dbReference type="EMBL" id="AOW04145.1"/>
    </source>
</evidence>
<dbReference type="KEGG" id="yli:2911295"/>
<gene>
    <name evidence="4" type="ORF">B0I71DRAFT_136295</name>
    <name evidence="3" type="ORF">YALI1_D20329g</name>
</gene>
<evidence type="ECO:0000256" key="1">
    <source>
        <dbReference type="SAM" id="MobiDB-lite"/>
    </source>
</evidence>
<organism evidence="3 5">
    <name type="scientific">Yarrowia lipolytica</name>
    <name type="common">Candida lipolytica</name>
    <dbReference type="NCBI Taxonomy" id="4952"/>
    <lineage>
        <taxon>Eukaryota</taxon>
        <taxon>Fungi</taxon>
        <taxon>Dikarya</taxon>
        <taxon>Ascomycota</taxon>
        <taxon>Saccharomycotina</taxon>
        <taxon>Dipodascomycetes</taxon>
        <taxon>Dipodascales</taxon>
        <taxon>Dipodascales incertae sedis</taxon>
        <taxon>Yarrowia</taxon>
    </lineage>
</organism>
<dbReference type="eggNOG" id="ENOG502RZUI">
    <property type="taxonomic scope" value="Eukaryota"/>
</dbReference>
<proteinExistence type="predicted"/>
<evidence type="ECO:0000313" key="4">
    <source>
        <dbReference type="EMBL" id="RDW23230.1"/>
    </source>
</evidence>
<feature type="domain" description="DUF2470" evidence="2">
    <location>
        <begin position="128"/>
        <end position="209"/>
    </location>
</feature>
<dbReference type="VEuPathDB" id="FungiDB:YALI1_D20329g"/>
<dbReference type="PANTHER" id="PTHR37783">
    <property type="entry name" value="MEMBRANE PROTEIN, PUTATIVE (AFU_ORTHOLOGUE AFUA_1G04315)-RELATED"/>
    <property type="match status" value="1"/>
</dbReference>
<evidence type="ECO:0000313" key="6">
    <source>
        <dbReference type="Proteomes" id="UP000256601"/>
    </source>
</evidence>
<reference evidence="3 5" key="1">
    <citation type="journal article" date="2016" name="PLoS ONE">
        <title>Sequence Assembly of Yarrowia lipolytica Strain W29/CLIB89 Shows Transposable Element Diversity.</title>
        <authorList>
            <person name="Magnan C."/>
            <person name="Yu J."/>
            <person name="Chang I."/>
            <person name="Jahn E."/>
            <person name="Kanomata Y."/>
            <person name="Wu J."/>
            <person name="Zeller M."/>
            <person name="Oakes M."/>
            <person name="Baldi P."/>
            <person name="Sandmeyer S."/>
        </authorList>
    </citation>
    <scope>NUCLEOTIDE SEQUENCE [LARGE SCALE GENOMIC DNA]</scope>
    <source>
        <strain evidence="3">CLIB89</strain>
        <strain evidence="5">CLIB89(W29)</strain>
    </source>
</reference>
<accession>A0A1D8NET2</accession>
<dbReference type="Proteomes" id="UP000182444">
    <property type="component" value="Chromosome 1D"/>
</dbReference>
<sequence length="360" mass="38242">MSSNDKKKAPKAPAPSSAAQAAAQAPAAAKHDAAAAAEKVKSDALKAAHVVGEKAQEAKESASNTIKNATSGSAGAGAPSGHSSGASVPSGAGFTSTSGSVTKPDLKASTHAPAAEVDAATARDEATKARILAHMNQDHKLSLKDYLYHYGGVTATAQIASVTLVDITSSALVLNYSLESDHLNLRTLSIPIKPELASLADAREVLVNMAKTAAGARGYSPFQIKEFKWVSGPDILVPAAVLWTVVGLADPNLVYKNPKSPFVILVNLLLKAIGPLLPFDRDLIPQIAIMAMGEIKRRRKDIVKWTVIIHILESFFFMRPILNKYRVANPTKLYWYIACMIEGFPSLKRISKLGKSLDNQ</sequence>
<dbReference type="Pfam" id="PF10615">
    <property type="entry name" value="DUF2470"/>
    <property type="match status" value="1"/>
</dbReference>
<dbReference type="GeneID" id="2911295"/>
<feature type="region of interest" description="Disordered" evidence="1">
    <location>
        <begin position="1"/>
        <end position="121"/>
    </location>
</feature>
<dbReference type="Gene3D" id="3.20.180.10">
    <property type="entry name" value="PNP-oxidase-like"/>
    <property type="match status" value="1"/>
</dbReference>
<evidence type="ECO:0000313" key="5">
    <source>
        <dbReference type="Proteomes" id="UP000182444"/>
    </source>
</evidence>
<dbReference type="Proteomes" id="UP000256601">
    <property type="component" value="Unassembled WGS sequence"/>
</dbReference>
<feature type="compositionally biased region" description="Low complexity" evidence="1">
    <location>
        <begin position="14"/>
        <end position="28"/>
    </location>
</feature>
<dbReference type="AlphaFoldDB" id="A0A1D8NET2"/>